<protein>
    <submittedName>
        <fullName evidence="2">Uncharacterized protein</fullName>
    </submittedName>
</protein>
<feature type="chain" id="PRO_5047051562" evidence="1">
    <location>
        <begin position="26"/>
        <end position="228"/>
    </location>
</feature>
<keyword evidence="3" id="KW-1185">Reference proteome</keyword>
<dbReference type="RefSeq" id="WP_187718829.1">
    <property type="nucleotide sequence ID" value="NZ_JACTAH010000002.1"/>
</dbReference>
<keyword evidence="1" id="KW-0732">Signal</keyword>
<proteinExistence type="predicted"/>
<dbReference type="Proteomes" id="UP000603602">
    <property type="component" value="Unassembled WGS sequence"/>
</dbReference>
<comment type="caution">
    <text evidence="2">The sequence shown here is derived from an EMBL/GenBank/DDBJ whole genome shotgun (WGS) entry which is preliminary data.</text>
</comment>
<accession>A0ABR9BCI0</accession>
<feature type="signal peptide" evidence="1">
    <location>
        <begin position="1"/>
        <end position="25"/>
    </location>
</feature>
<name>A0ABR9BCI0_9RHOO</name>
<reference evidence="3" key="1">
    <citation type="submission" date="2023-07" db="EMBL/GenBank/DDBJ databases">
        <title>Thauera sp. CAU 1555 isolated from sand of Yaerae Beach.</title>
        <authorList>
            <person name="Kim W."/>
        </authorList>
    </citation>
    <scope>NUCLEOTIDE SEQUENCE [LARGE SCALE GENOMIC DNA]</scope>
    <source>
        <strain evidence="3">CAU 1555</strain>
    </source>
</reference>
<dbReference type="EMBL" id="JACYTO010000002">
    <property type="protein sequence ID" value="MBD8504048.1"/>
    <property type="molecule type" value="Genomic_DNA"/>
</dbReference>
<evidence type="ECO:0000256" key="1">
    <source>
        <dbReference type="SAM" id="SignalP"/>
    </source>
</evidence>
<evidence type="ECO:0000313" key="3">
    <source>
        <dbReference type="Proteomes" id="UP000603602"/>
    </source>
</evidence>
<sequence length="228" mass="24531">MQDLRSRLIPLFATALLGASGLAHAERPLNVDDAGTLDKGGAKLEAGWSKDDEARGFEAAAGFGPIDNVEMEIGFARTRDHASSPTDTINGHGLAIKWVPLQSETGLSAGLKYEYGRDRLDGVSTRVHALSGLATWTFEGGQMVHLNLGREITRERGESEGVNTWGVALDLPLTEQLNFVVETFGAEHSRPDRALGLRYEIVDGLKVSAAVGRGNDRSFANAGIAWEF</sequence>
<evidence type="ECO:0000313" key="2">
    <source>
        <dbReference type="EMBL" id="MBD8504048.1"/>
    </source>
</evidence>
<organism evidence="2 3">
    <name type="scientific">Thauera sedimentorum</name>
    <dbReference type="NCBI Taxonomy" id="2767595"/>
    <lineage>
        <taxon>Bacteria</taxon>
        <taxon>Pseudomonadati</taxon>
        <taxon>Pseudomonadota</taxon>
        <taxon>Betaproteobacteria</taxon>
        <taxon>Rhodocyclales</taxon>
        <taxon>Zoogloeaceae</taxon>
        <taxon>Thauera</taxon>
    </lineage>
</organism>
<gene>
    <name evidence="2" type="ORF">IFO67_14220</name>
</gene>